<dbReference type="EMBL" id="RAQK01000001">
    <property type="protein sequence ID" value="RKE97152.1"/>
    <property type="molecule type" value="Genomic_DNA"/>
</dbReference>
<sequence>MLRYQIVGQLESFIENRANDFREIVVASHVDGITPHQLLTSNKVHVWFWAEPVFFGKIKKCPTLKSLSTFVVCVVLYGRCSAP</sequence>
<name>A0A420DSE3_9RHOB</name>
<dbReference type="AlphaFoldDB" id="A0A420DSE3"/>
<gene>
    <name evidence="1" type="ORF">C8N30_1744</name>
</gene>
<reference evidence="1 2" key="1">
    <citation type="submission" date="2018-09" db="EMBL/GenBank/DDBJ databases">
        <title>Genomic Encyclopedia of Archaeal and Bacterial Type Strains, Phase II (KMG-II): from individual species to whole genera.</title>
        <authorList>
            <person name="Goeker M."/>
        </authorList>
    </citation>
    <scope>NUCLEOTIDE SEQUENCE [LARGE SCALE GENOMIC DNA]</scope>
    <source>
        <strain evidence="1 2">DSM 11458</strain>
    </source>
</reference>
<keyword evidence="2" id="KW-1185">Reference proteome</keyword>
<proteinExistence type="predicted"/>
<comment type="caution">
    <text evidence="1">The sequence shown here is derived from an EMBL/GenBank/DDBJ whole genome shotgun (WGS) entry which is preliminary data.</text>
</comment>
<dbReference type="Proteomes" id="UP000284407">
    <property type="component" value="Unassembled WGS sequence"/>
</dbReference>
<dbReference type="STRING" id="1443111.Z949_3770"/>
<evidence type="ECO:0000313" key="2">
    <source>
        <dbReference type="Proteomes" id="UP000284407"/>
    </source>
</evidence>
<protein>
    <submittedName>
        <fullName evidence="1">Uncharacterized protein</fullName>
    </submittedName>
</protein>
<accession>A0A420DSE3</accession>
<evidence type="ECO:0000313" key="1">
    <source>
        <dbReference type="EMBL" id="RKE97152.1"/>
    </source>
</evidence>
<organism evidence="1 2">
    <name type="scientific">Sulfitobacter guttiformis</name>
    <dbReference type="NCBI Taxonomy" id="74349"/>
    <lineage>
        <taxon>Bacteria</taxon>
        <taxon>Pseudomonadati</taxon>
        <taxon>Pseudomonadota</taxon>
        <taxon>Alphaproteobacteria</taxon>
        <taxon>Rhodobacterales</taxon>
        <taxon>Roseobacteraceae</taxon>
        <taxon>Sulfitobacter</taxon>
    </lineage>
</organism>